<dbReference type="Pfam" id="PF14338">
    <property type="entry name" value="Mrr_N"/>
    <property type="match status" value="1"/>
</dbReference>
<dbReference type="RefSeq" id="WP_188790296.1">
    <property type="nucleotide sequence ID" value="NZ_BMJV01000004.1"/>
</dbReference>
<dbReference type="InterPro" id="IPR025745">
    <property type="entry name" value="Mrr-like_N_dom"/>
</dbReference>
<dbReference type="SUPFAM" id="SSF52980">
    <property type="entry name" value="Restriction endonuclease-like"/>
    <property type="match status" value="1"/>
</dbReference>
<dbReference type="GO" id="GO:0003677">
    <property type="term" value="F:DNA binding"/>
    <property type="evidence" value="ECO:0007669"/>
    <property type="project" value="InterPro"/>
</dbReference>
<dbReference type="Pfam" id="PF04471">
    <property type="entry name" value="Mrr_cat"/>
    <property type="match status" value="1"/>
</dbReference>
<feature type="region of interest" description="Disordered" evidence="1">
    <location>
        <begin position="112"/>
        <end position="134"/>
    </location>
</feature>
<evidence type="ECO:0000313" key="5">
    <source>
        <dbReference type="Proteomes" id="UP000617145"/>
    </source>
</evidence>
<protein>
    <submittedName>
        <fullName evidence="4">Restriction endonuclease</fullName>
    </submittedName>
</protein>
<comment type="caution">
    <text evidence="4">The sequence shown here is derived from an EMBL/GenBank/DDBJ whole genome shotgun (WGS) entry which is preliminary data.</text>
</comment>
<dbReference type="InterPro" id="IPR007560">
    <property type="entry name" value="Restrct_endonuc_IV_Mrr"/>
</dbReference>
<feature type="domain" description="Restriction endonuclease type IV Mrr" evidence="2">
    <location>
        <begin position="158"/>
        <end position="279"/>
    </location>
</feature>
<keyword evidence="4" id="KW-0378">Hydrolase</keyword>
<dbReference type="PANTHER" id="PTHR30015">
    <property type="entry name" value="MRR RESTRICTION SYSTEM PROTEIN"/>
    <property type="match status" value="1"/>
</dbReference>
<accession>A0A8J2ZJX8</accession>
<dbReference type="EMBL" id="BMJV01000004">
    <property type="protein sequence ID" value="GGG73443.1"/>
    <property type="molecule type" value="Genomic_DNA"/>
</dbReference>
<dbReference type="InterPro" id="IPR011856">
    <property type="entry name" value="tRNA_endonuc-like_dom_sf"/>
</dbReference>
<dbReference type="Proteomes" id="UP000617145">
    <property type="component" value="Unassembled WGS sequence"/>
</dbReference>
<dbReference type="GO" id="GO:0015666">
    <property type="term" value="F:restriction endodeoxyribonuclease activity"/>
    <property type="evidence" value="ECO:0007669"/>
    <property type="project" value="TreeGrafter"/>
</dbReference>
<dbReference type="InterPro" id="IPR052906">
    <property type="entry name" value="Type_IV_Methyl-Rstrct_Enzyme"/>
</dbReference>
<dbReference type="PANTHER" id="PTHR30015:SF7">
    <property type="entry name" value="TYPE IV METHYL-DIRECTED RESTRICTION ENZYME ECOKMRR"/>
    <property type="match status" value="1"/>
</dbReference>
<dbReference type="Gene3D" id="3.40.1350.10">
    <property type="match status" value="1"/>
</dbReference>
<dbReference type="GO" id="GO:0009307">
    <property type="term" value="P:DNA restriction-modification system"/>
    <property type="evidence" value="ECO:0007669"/>
    <property type="project" value="InterPro"/>
</dbReference>
<organism evidence="4 5">
    <name type="scientific">Salipiger pallidus</name>
    <dbReference type="NCBI Taxonomy" id="1775170"/>
    <lineage>
        <taxon>Bacteria</taxon>
        <taxon>Pseudomonadati</taxon>
        <taxon>Pseudomonadota</taxon>
        <taxon>Alphaproteobacteria</taxon>
        <taxon>Rhodobacterales</taxon>
        <taxon>Roseobacteraceae</taxon>
        <taxon>Salipiger</taxon>
    </lineage>
</organism>
<gene>
    <name evidence="4" type="ORF">GCM10011415_22170</name>
</gene>
<proteinExistence type="predicted"/>
<feature type="domain" description="Restriction system protein Mrr-like N-terminal" evidence="3">
    <location>
        <begin position="5"/>
        <end position="87"/>
    </location>
</feature>
<evidence type="ECO:0000259" key="2">
    <source>
        <dbReference type="Pfam" id="PF04471"/>
    </source>
</evidence>
<keyword evidence="4" id="KW-0255">Endonuclease</keyword>
<evidence type="ECO:0000259" key="3">
    <source>
        <dbReference type="Pfam" id="PF14338"/>
    </source>
</evidence>
<evidence type="ECO:0000256" key="1">
    <source>
        <dbReference type="SAM" id="MobiDB-lite"/>
    </source>
</evidence>
<reference evidence="4" key="1">
    <citation type="journal article" date="2014" name="Int. J. Syst. Evol. Microbiol.">
        <title>Complete genome sequence of Corynebacterium casei LMG S-19264T (=DSM 44701T), isolated from a smear-ripened cheese.</title>
        <authorList>
            <consortium name="US DOE Joint Genome Institute (JGI-PGF)"/>
            <person name="Walter F."/>
            <person name="Albersmeier A."/>
            <person name="Kalinowski J."/>
            <person name="Ruckert C."/>
        </authorList>
    </citation>
    <scope>NUCLEOTIDE SEQUENCE</scope>
    <source>
        <strain evidence="4">CGMCC 1.15762</strain>
    </source>
</reference>
<evidence type="ECO:0000313" key="4">
    <source>
        <dbReference type="EMBL" id="GGG73443.1"/>
    </source>
</evidence>
<dbReference type="AlphaFoldDB" id="A0A8J2ZJX8"/>
<keyword evidence="5" id="KW-1185">Reference proteome</keyword>
<reference evidence="4" key="2">
    <citation type="submission" date="2020-09" db="EMBL/GenBank/DDBJ databases">
        <authorList>
            <person name="Sun Q."/>
            <person name="Zhou Y."/>
        </authorList>
    </citation>
    <scope>NUCLEOTIDE SEQUENCE</scope>
    <source>
        <strain evidence="4">CGMCC 1.15762</strain>
    </source>
</reference>
<name>A0A8J2ZJX8_9RHOB</name>
<sequence length="306" mass="34016">MIPTYQDCMRPTLEAALNGKRHISAVVEELADHFQLTEDERAQVLPSGKQTIIRNRVHWARSYLKQAGLVRNPQRGWYELTETGRQVALDRDQQVNSDFLRNFDQFNDFLQRSKGDVGDDPVPAAPAPQSQTTPDEDILQAYKLLNDTLAANLLEQVRDASPAFFEDLLVDLLLQMGYGGSSEEAGRALGRSGDNGIDGVIDQDPLGVDQIYIQAKRYADGNTVGSGDIRDFFGALNIRRATKGIFFTTSAFTASARETADALGTRIILIDGTQLARLMIRYNVGCRDRTVLHVKQIDESYFDDAG</sequence>
<keyword evidence="4" id="KW-0540">Nuclease</keyword>
<dbReference type="InterPro" id="IPR011335">
    <property type="entry name" value="Restrct_endonuc-II-like"/>
</dbReference>